<protein>
    <submittedName>
        <fullName evidence="2">tRNA (Adenosine(37)-N6)-threonylcarbamoyltransferase complex dimerization subunit type 1 TsaB</fullName>
    </submittedName>
</protein>
<evidence type="ECO:0000313" key="2">
    <source>
        <dbReference type="EMBL" id="HCT56123.1"/>
    </source>
</evidence>
<evidence type="ECO:0000259" key="1">
    <source>
        <dbReference type="Pfam" id="PF00814"/>
    </source>
</evidence>
<sequence length="252" mass="25566">MSSALDSSAGSAAVPAGSALGGVMLILEASTTAGSVALVEGDRVLAEREVAMGAGQSDGLFPAVQDVLREGGIQPSALSALVCGDGPGSFTSLRIAASLVKGLGYGSGLPLYGVPSMLLAAAALPPSISGDLVLHADALRGERYVLPVHRWPTGRVAAAGPAARIPIGELLAQTQASQRVAVVTSPEELPGVATVVPRAALLPQVDGPWRDRPVDLASWEPQYGRLAEAQVKWEASHGRALPPLLSLPLNAG</sequence>
<dbReference type="NCBIfam" id="TIGR03725">
    <property type="entry name" value="T6A_YeaZ"/>
    <property type="match status" value="1"/>
</dbReference>
<comment type="caution">
    <text evidence="2">The sequence shown here is derived from an EMBL/GenBank/DDBJ whole genome shotgun (WGS) entry which is preliminary data.</text>
</comment>
<dbReference type="InterPro" id="IPR022496">
    <property type="entry name" value="T6A_TsaB"/>
</dbReference>
<dbReference type="InterPro" id="IPR043129">
    <property type="entry name" value="ATPase_NBD"/>
</dbReference>
<dbReference type="Proteomes" id="UP000264071">
    <property type="component" value="Unassembled WGS sequence"/>
</dbReference>
<dbReference type="Pfam" id="PF00814">
    <property type="entry name" value="TsaD"/>
    <property type="match status" value="1"/>
</dbReference>
<dbReference type="GO" id="GO:0016740">
    <property type="term" value="F:transferase activity"/>
    <property type="evidence" value="ECO:0007669"/>
    <property type="project" value="UniProtKB-KW"/>
</dbReference>
<reference evidence="2 3" key="1">
    <citation type="journal article" date="2018" name="Nat. Biotechnol.">
        <title>A standardized bacterial taxonomy based on genome phylogeny substantially revises the tree of life.</title>
        <authorList>
            <person name="Parks D.H."/>
            <person name="Chuvochina M."/>
            <person name="Waite D.W."/>
            <person name="Rinke C."/>
            <person name="Skarshewski A."/>
            <person name="Chaumeil P.A."/>
            <person name="Hugenholtz P."/>
        </authorList>
    </citation>
    <scope>NUCLEOTIDE SEQUENCE [LARGE SCALE GENOMIC DNA]</scope>
    <source>
        <strain evidence="2">UBA8844</strain>
    </source>
</reference>
<keyword evidence="2" id="KW-0808">Transferase</keyword>
<dbReference type="Gene3D" id="3.30.420.40">
    <property type="match status" value="2"/>
</dbReference>
<dbReference type="SUPFAM" id="SSF53067">
    <property type="entry name" value="Actin-like ATPase domain"/>
    <property type="match status" value="1"/>
</dbReference>
<dbReference type="EMBL" id="DPIY01000003">
    <property type="protein sequence ID" value="HCT56123.1"/>
    <property type="molecule type" value="Genomic_DNA"/>
</dbReference>
<accession>A0A3D4V4T1</accession>
<dbReference type="GO" id="GO:0002949">
    <property type="term" value="P:tRNA threonylcarbamoyladenosine modification"/>
    <property type="evidence" value="ECO:0007669"/>
    <property type="project" value="InterPro"/>
</dbReference>
<dbReference type="AlphaFoldDB" id="A0A3D4V4T1"/>
<proteinExistence type="predicted"/>
<gene>
    <name evidence="2" type="primary">tsaB</name>
    <name evidence="2" type="ORF">DGD08_02805</name>
</gene>
<feature type="domain" description="Gcp-like" evidence="1">
    <location>
        <begin position="60"/>
        <end position="152"/>
    </location>
</feature>
<dbReference type="InterPro" id="IPR000905">
    <property type="entry name" value="Gcp-like_dom"/>
</dbReference>
<name>A0A3D4V4T1_9BACT</name>
<evidence type="ECO:0000313" key="3">
    <source>
        <dbReference type="Proteomes" id="UP000264071"/>
    </source>
</evidence>
<organism evidence="2 3">
    <name type="scientific">Gemmatimonas aurantiaca</name>
    <dbReference type="NCBI Taxonomy" id="173480"/>
    <lineage>
        <taxon>Bacteria</taxon>
        <taxon>Pseudomonadati</taxon>
        <taxon>Gemmatimonadota</taxon>
        <taxon>Gemmatimonadia</taxon>
        <taxon>Gemmatimonadales</taxon>
        <taxon>Gemmatimonadaceae</taxon>
        <taxon>Gemmatimonas</taxon>
    </lineage>
</organism>